<name>A0A9Q0N011_9DIPT</name>
<organism evidence="5 6">
    <name type="scientific">Pseudolycoriella hygida</name>
    <dbReference type="NCBI Taxonomy" id="35572"/>
    <lineage>
        <taxon>Eukaryota</taxon>
        <taxon>Metazoa</taxon>
        <taxon>Ecdysozoa</taxon>
        <taxon>Arthropoda</taxon>
        <taxon>Hexapoda</taxon>
        <taxon>Insecta</taxon>
        <taxon>Pterygota</taxon>
        <taxon>Neoptera</taxon>
        <taxon>Endopterygota</taxon>
        <taxon>Diptera</taxon>
        <taxon>Nematocera</taxon>
        <taxon>Sciaroidea</taxon>
        <taxon>Sciaridae</taxon>
        <taxon>Pseudolycoriella</taxon>
    </lineage>
</organism>
<sequence length="304" mass="31875">MVPNTKVFVGSLPPSVKPEDLRRLFENFGVVTECDIMNRCGFVHMENAEMAENAIRSLNNTSFKGITISVEPGRMKERGGGGKARAGGAGGRGGGGGGGGFGRGGGGGGGGGGGMRSGQRDNFMRGGGGGLRNNNGGGQRSGPYNRNGGGNMGNGGGFNNRNNGNGQFGNKGGFGGQDRFDNNGSGMNDSMGGGGGNRRFNNNGGGGNFGNQDRRGEEVKEVVVEQLETPDVGSCVMGQRNFVKRITFELVQVEELQRFGLDGTKQLYRRNQDSDGTRSTRREGAKSKSDLLMRDLEELTEEIV</sequence>
<keyword evidence="1 2" id="KW-0694">RNA-binding</keyword>
<dbReference type="SUPFAM" id="SSF54928">
    <property type="entry name" value="RNA-binding domain, RBD"/>
    <property type="match status" value="1"/>
</dbReference>
<dbReference type="Pfam" id="PF00076">
    <property type="entry name" value="RRM_1"/>
    <property type="match status" value="1"/>
</dbReference>
<feature type="domain" description="RRM" evidence="4">
    <location>
        <begin position="5"/>
        <end position="75"/>
    </location>
</feature>
<feature type="compositionally biased region" description="Gly residues" evidence="3">
    <location>
        <begin position="147"/>
        <end position="158"/>
    </location>
</feature>
<protein>
    <submittedName>
        <fullName evidence="5">RNA-binding protein 4</fullName>
    </submittedName>
</protein>
<comment type="caution">
    <text evidence="5">The sequence shown here is derived from an EMBL/GenBank/DDBJ whole genome shotgun (WGS) entry which is preliminary data.</text>
</comment>
<evidence type="ECO:0000313" key="6">
    <source>
        <dbReference type="Proteomes" id="UP001151699"/>
    </source>
</evidence>
<dbReference type="OrthoDB" id="1879688at2759"/>
<dbReference type="InterPro" id="IPR012677">
    <property type="entry name" value="Nucleotide-bd_a/b_plait_sf"/>
</dbReference>
<dbReference type="Gene3D" id="3.30.70.330">
    <property type="match status" value="1"/>
</dbReference>
<evidence type="ECO:0000256" key="3">
    <source>
        <dbReference type="SAM" id="MobiDB-lite"/>
    </source>
</evidence>
<dbReference type="PROSITE" id="PS50102">
    <property type="entry name" value="RRM"/>
    <property type="match status" value="1"/>
</dbReference>
<feature type="compositionally biased region" description="Gly residues" evidence="3">
    <location>
        <begin position="166"/>
        <end position="176"/>
    </location>
</feature>
<feature type="compositionally biased region" description="Basic and acidic residues" evidence="3">
    <location>
        <begin position="270"/>
        <end position="292"/>
    </location>
</feature>
<feature type="region of interest" description="Disordered" evidence="3">
    <location>
        <begin position="72"/>
        <end position="217"/>
    </location>
</feature>
<evidence type="ECO:0000256" key="2">
    <source>
        <dbReference type="PROSITE-ProRule" id="PRU00176"/>
    </source>
</evidence>
<dbReference type="GO" id="GO:0003729">
    <property type="term" value="F:mRNA binding"/>
    <property type="evidence" value="ECO:0007669"/>
    <property type="project" value="TreeGrafter"/>
</dbReference>
<dbReference type="InterPro" id="IPR035979">
    <property type="entry name" value="RBD_domain_sf"/>
</dbReference>
<dbReference type="PANTHER" id="PTHR48025:SF26">
    <property type="entry name" value="HETEROGENEOUS NUCLEAR RIBONUCLEOPROTEIN M-RELATED"/>
    <property type="match status" value="1"/>
</dbReference>
<feature type="compositionally biased region" description="Gly residues" evidence="3">
    <location>
        <begin position="125"/>
        <end position="140"/>
    </location>
</feature>
<feature type="compositionally biased region" description="Gly residues" evidence="3">
    <location>
        <begin position="191"/>
        <end position="209"/>
    </location>
</feature>
<dbReference type="InterPro" id="IPR050502">
    <property type="entry name" value="Euk_RNA-bind_prot"/>
</dbReference>
<dbReference type="Proteomes" id="UP001151699">
    <property type="component" value="Chromosome X"/>
</dbReference>
<evidence type="ECO:0000259" key="4">
    <source>
        <dbReference type="PROSITE" id="PS50102"/>
    </source>
</evidence>
<keyword evidence="6" id="KW-1185">Reference proteome</keyword>
<dbReference type="PANTHER" id="PTHR48025">
    <property type="entry name" value="OS02G0815200 PROTEIN"/>
    <property type="match status" value="1"/>
</dbReference>
<dbReference type="EMBL" id="WJQU01000003">
    <property type="protein sequence ID" value="KAJ6639927.1"/>
    <property type="molecule type" value="Genomic_DNA"/>
</dbReference>
<feature type="compositionally biased region" description="Gly residues" evidence="3">
    <location>
        <begin position="81"/>
        <end position="116"/>
    </location>
</feature>
<dbReference type="GO" id="GO:0005634">
    <property type="term" value="C:nucleus"/>
    <property type="evidence" value="ECO:0007669"/>
    <property type="project" value="TreeGrafter"/>
</dbReference>
<evidence type="ECO:0000313" key="5">
    <source>
        <dbReference type="EMBL" id="KAJ6639927.1"/>
    </source>
</evidence>
<reference evidence="5" key="1">
    <citation type="submission" date="2022-07" db="EMBL/GenBank/DDBJ databases">
        <authorList>
            <person name="Trinca V."/>
            <person name="Uliana J.V.C."/>
            <person name="Torres T.T."/>
            <person name="Ward R.J."/>
            <person name="Monesi N."/>
        </authorList>
    </citation>
    <scope>NUCLEOTIDE SEQUENCE</scope>
    <source>
        <strain evidence="5">HSMRA1968</strain>
        <tissue evidence="5">Whole embryos</tissue>
    </source>
</reference>
<proteinExistence type="predicted"/>
<evidence type="ECO:0000256" key="1">
    <source>
        <dbReference type="ARBA" id="ARBA00022884"/>
    </source>
</evidence>
<dbReference type="AlphaFoldDB" id="A0A9Q0N011"/>
<dbReference type="SMART" id="SM00360">
    <property type="entry name" value="RRM"/>
    <property type="match status" value="1"/>
</dbReference>
<accession>A0A9Q0N011</accession>
<dbReference type="InterPro" id="IPR000504">
    <property type="entry name" value="RRM_dom"/>
</dbReference>
<gene>
    <name evidence="5" type="primary">RBM4</name>
    <name evidence="5" type="ORF">Bhyg_12674</name>
</gene>
<feature type="region of interest" description="Disordered" evidence="3">
    <location>
        <begin position="267"/>
        <end position="292"/>
    </location>
</feature>